<feature type="transmembrane region" description="Helical" evidence="8">
    <location>
        <begin position="46"/>
        <end position="67"/>
    </location>
</feature>
<reference evidence="10" key="1">
    <citation type="submission" date="2022-11" db="EMBL/GenBank/DDBJ databases">
        <title>Nonomuraea corallina sp. nov., a new species of the genus Nonomuraea isolated from sea side sediment in Thai sea.</title>
        <authorList>
            <person name="Ngamcharungchit C."/>
            <person name="Matsumoto A."/>
            <person name="Suriyachadkun C."/>
            <person name="Panbangred W."/>
            <person name="Inahashi Y."/>
            <person name="Intra B."/>
        </authorList>
    </citation>
    <scope>NUCLEOTIDE SEQUENCE</scope>
    <source>
        <strain evidence="10">MCN248</strain>
    </source>
</reference>
<feature type="transmembrane region" description="Helical" evidence="8">
    <location>
        <begin position="224"/>
        <end position="244"/>
    </location>
</feature>
<dbReference type="PANTHER" id="PTHR42718:SF9">
    <property type="entry name" value="MAJOR FACILITATOR SUPERFAMILY MULTIDRUG TRANSPORTER MFSC"/>
    <property type="match status" value="1"/>
</dbReference>
<dbReference type="Proteomes" id="UP001144036">
    <property type="component" value="Unassembled WGS sequence"/>
</dbReference>
<dbReference type="InterPro" id="IPR036259">
    <property type="entry name" value="MFS_trans_sf"/>
</dbReference>
<protein>
    <submittedName>
        <fullName evidence="10">DHA2 family efflux MFS transporter permease subunit</fullName>
    </submittedName>
</protein>
<gene>
    <name evidence="10" type="ORF">OUY22_08645</name>
</gene>
<feature type="transmembrane region" description="Helical" evidence="8">
    <location>
        <begin position="353"/>
        <end position="372"/>
    </location>
</feature>
<keyword evidence="5 8" id="KW-0812">Transmembrane</keyword>
<proteinExistence type="inferred from homology"/>
<evidence type="ECO:0000313" key="10">
    <source>
        <dbReference type="EMBL" id="MDA0633484.1"/>
    </source>
</evidence>
<feature type="domain" description="Major facilitator superfamily (MFS) profile" evidence="9">
    <location>
        <begin position="8"/>
        <end position="448"/>
    </location>
</feature>
<keyword evidence="7 8" id="KW-0472">Membrane</keyword>
<evidence type="ECO:0000256" key="8">
    <source>
        <dbReference type="SAM" id="Phobius"/>
    </source>
</evidence>
<feature type="transmembrane region" description="Helical" evidence="8">
    <location>
        <begin position="132"/>
        <end position="158"/>
    </location>
</feature>
<sequence length="462" mass="46631">MSSNLSRLVAVVLLGGMLGILNSTMVAVGIDALAAAFGTSLSAIGWVSTGFLLAVTAAIPVTSWAVDRFGARRLWLFGLLVFLAGSLGAGLAWDTGSLIAFRAVQGLGAGVLDPLVLTLLARAAGPHRAGRVMGLMGVVLSLGPVLGPLTGGALLQAFSWKWMFLLNVPVGVVAYLLALRVIPADDPPAGRRARLDVTGVALLAPGFVALMLALSQAAEQVAFGVWQVLVPLAAGVALLGGYGLHARRGEPLIDPRLFARRSFSAAVVVMGLVGLATFATLFALPLYFRQVHGVGALAAGMLVAPVGAGAAVAMPLAGRLSDRLGARGLALGGAAVAVVSGLAFTQVGPGTGWAWPVVAGCAMGLGLGFVGAPTMGSLYRLLPAPLIPQGSAVLYMLNQLGAALGIAVVTLIVQTAGDPLGGMRGVFWFALAMVTVILAAVPLLPGCPAPQARAVTERVGSG</sequence>
<dbReference type="RefSeq" id="WP_270154291.1">
    <property type="nucleotide sequence ID" value="NZ_JAPNNL010000022.1"/>
</dbReference>
<evidence type="ECO:0000256" key="6">
    <source>
        <dbReference type="ARBA" id="ARBA00022989"/>
    </source>
</evidence>
<feature type="transmembrane region" description="Helical" evidence="8">
    <location>
        <begin position="294"/>
        <end position="317"/>
    </location>
</feature>
<comment type="similarity">
    <text evidence="2">Belongs to the major facilitator superfamily. EmrB family.</text>
</comment>
<evidence type="ECO:0000256" key="7">
    <source>
        <dbReference type="ARBA" id="ARBA00023136"/>
    </source>
</evidence>
<dbReference type="InterPro" id="IPR020846">
    <property type="entry name" value="MFS_dom"/>
</dbReference>
<evidence type="ECO:0000256" key="4">
    <source>
        <dbReference type="ARBA" id="ARBA00022475"/>
    </source>
</evidence>
<feature type="transmembrane region" description="Helical" evidence="8">
    <location>
        <begin position="164"/>
        <end position="183"/>
    </location>
</feature>
<feature type="transmembrane region" description="Helical" evidence="8">
    <location>
        <begin position="425"/>
        <end position="444"/>
    </location>
</feature>
<evidence type="ECO:0000256" key="1">
    <source>
        <dbReference type="ARBA" id="ARBA00004651"/>
    </source>
</evidence>
<dbReference type="InterPro" id="IPR011701">
    <property type="entry name" value="MFS"/>
</dbReference>
<feature type="transmembrane region" description="Helical" evidence="8">
    <location>
        <begin position="74"/>
        <end position="93"/>
    </location>
</feature>
<dbReference type="SUPFAM" id="SSF103473">
    <property type="entry name" value="MFS general substrate transporter"/>
    <property type="match status" value="1"/>
</dbReference>
<feature type="transmembrane region" description="Helical" evidence="8">
    <location>
        <begin position="265"/>
        <end position="288"/>
    </location>
</feature>
<evidence type="ECO:0000256" key="3">
    <source>
        <dbReference type="ARBA" id="ARBA00022448"/>
    </source>
</evidence>
<dbReference type="Gene3D" id="1.20.1720.10">
    <property type="entry name" value="Multidrug resistance protein D"/>
    <property type="match status" value="1"/>
</dbReference>
<comment type="subcellular location">
    <subcellularLocation>
        <location evidence="1">Cell membrane</location>
        <topology evidence="1">Multi-pass membrane protein</topology>
    </subcellularLocation>
</comment>
<comment type="caution">
    <text evidence="10">The sequence shown here is derived from an EMBL/GenBank/DDBJ whole genome shotgun (WGS) entry which is preliminary data.</text>
</comment>
<feature type="transmembrane region" description="Helical" evidence="8">
    <location>
        <begin position="329"/>
        <end position="347"/>
    </location>
</feature>
<keyword evidence="3" id="KW-0813">Transport</keyword>
<feature type="transmembrane region" description="Helical" evidence="8">
    <location>
        <begin position="99"/>
        <end position="120"/>
    </location>
</feature>
<dbReference type="InterPro" id="IPR004638">
    <property type="entry name" value="EmrB-like"/>
</dbReference>
<dbReference type="Pfam" id="PF07690">
    <property type="entry name" value="MFS_1"/>
    <property type="match status" value="1"/>
</dbReference>
<evidence type="ECO:0000259" key="9">
    <source>
        <dbReference type="PROSITE" id="PS50850"/>
    </source>
</evidence>
<dbReference type="EMBL" id="JAPNNL010000022">
    <property type="protein sequence ID" value="MDA0633484.1"/>
    <property type="molecule type" value="Genomic_DNA"/>
</dbReference>
<keyword evidence="4" id="KW-1003">Cell membrane</keyword>
<dbReference type="PRINTS" id="PR01036">
    <property type="entry name" value="TCRTETB"/>
</dbReference>
<name>A0ABT4S8I6_9ACTN</name>
<evidence type="ECO:0000256" key="5">
    <source>
        <dbReference type="ARBA" id="ARBA00022692"/>
    </source>
</evidence>
<dbReference type="PROSITE" id="PS50850">
    <property type="entry name" value="MFS"/>
    <property type="match status" value="1"/>
</dbReference>
<feature type="transmembrane region" description="Helical" evidence="8">
    <location>
        <begin position="393"/>
        <end position="413"/>
    </location>
</feature>
<dbReference type="Gene3D" id="1.20.1250.20">
    <property type="entry name" value="MFS general substrate transporter like domains"/>
    <property type="match status" value="1"/>
</dbReference>
<accession>A0ABT4S8I6</accession>
<dbReference type="PANTHER" id="PTHR42718">
    <property type="entry name" value="MAJOR FACILITATOR SUPERFAMILY MULTIDRUG TRANSPORTER MFSC"/>
    <property type="match status" value="1"/>
</dbReference>
<evidence type="ECO:0000256" key="2">
    <source>
        <dbReference type="ARBA" id="ARBA00008537"/>
    </source>
</evidence>
<feature type="transmembrane region" description="Helical" evidence="8">
    <location>
        <begin position="195"/>
        <end position="218"/>
    </location>
</feature>
<organism evidence="10 11">
    <name type="scientific">Nonomuraea corallina</name>
    <dbReference type="NCBI Taxonomy" id="2989783"/>
    <lineage>
        <taxon>Bacteria</taxon>
        <taxon>Bacillati</taxon>
        <taxon>Actinomycetota</taxon>
        <taxon>Actinomycetes</taxon>
        <taxon>Streptosporangiales</taxon>
        <taxon>Streptosporangiaceae</taxon>
        <taxon>Nonomuraea</taxon>
    </lineage>
</organism>
<keyword evidence="11" id="KW-1185">Reference proteome</keyword>
<keyword evidence="6 8" id="KW-1133">Transmembrane helix</keyword>
<evidence type="ECO:0000313" key="11">
    <source>
        <dbReference type="Proteomes" id="UP001144036"/>
    </source>
</evidence>
<dbReference type="NCBIfam" id="TIGR00711">
    <property type="entry name" value="efflux_EmrB"/>
    <property type="match status" value="1"/>
</dbReference>